<evidence type="ECO:0000313" key="9">
    <source>
        <dbReference type="EMBL" id="VAY88052.1"/>
    </source>
</evidence>
<evidence type="ECO:0000256" key="6">
    <source>
        <dbReference type="ARBA" id="ARBA00023136"/>
    </source>
</evidence>
<keyword evidence="5 7" id="KW-1133">Transmembrane helix</keyword>
<feature type="domain" description="Major facilitator superfamily (MFS) profile" evidence="8">
    <location>
        <begin position="4"/>
        <end position="388"/>
    </location>
</feature>
<feature type="transmembrane region" description="Helical" evidence="7">
    <location>
        <begin position="155"/>
        <end position="177"/>
    </location>
</feature>
<feature type="transmembrane region" description="Helical" evidence="7">
    <location>
        <begin position="265"/>
        <end position="283"/>
    </location>
</feature>
<feature type="transmembrane region" description="Helical" evidence="7">
    <location>
        <begin position="12"/>
        <end position="31"/>
    </location>
</feature>
<dbReference type="InterPro" id="IPR036259">
    <property type="entry name" value="MFS_trans_sf"/>
</dbReference>
<protein>
    <submittedName>
        <fullName evidence="9">MULTIDRUG-EFFLUX TRANSPORTER</fullName>
    </submittedName>
</protein>
<evidence type="ECO:0000256" key="4">
    <source>
        <dbReference type="ARBA" id="ARBA00022692"/>
    </source>
</evidence>
<evidence type="ECO:0000256" key="2">
    <source>
        <dbReference type="ARBA" id="ARBA00022448"/>
    </source>
</evidence>
<feature type="transmembrane region" description="Helical" evidence="7">
    <location>
        <begin position="127"/>
        <end position="149"/>
    </location>
</feature>
<organism evidence="9">
    <name type="scientific">hydrothermal vent metagenome</name>
    <dbReference type="NCBI Taxonomy" id="652676"/>
    <lineage>
        <taxon>unclassified sequences</taxon>
        <taxon>metagenomes</taxon>
        <taxon>ecological metagenomes</taxon>
    </lineage>
</organism>
<name>A0A3B1EAA6_9ZZZZ</name>
<feature type="transmembrane region" description="Helical" evidence="7">
    <location>
        <begin position="326"/>
        <end position="348"/>
    </location>
</feature>
<dbReference type="Gene3D" id="1.20.1250.20">
    <property type="entry name" value="MFS general substrate transporter like domains"/>
    <property type="match status" value="1"/>
</dbReference>
<dbReference type="InterPro" id="IPR011701">
    <property type="entry name" value="MFS"/>
</dbReference>
<keyword evidence="6 7" id="KW-0472">Membrane</keyword>
<proteinExistence type="predicted"/>
<keyword evidence="2" id="KW-0813">Transport</keyword>
<dbReference type="PANTHER" id="PTHR23517:SF2">
    <property type="entry name" value="MULTIDRUG RESISTANCE PROTEIN MDTH"/>
    <property type="match status" value="1"/>
</dbReference>
<dbReference type="CDD" id="cd17472">
    <property type="entry name" value="MFS_YajR_like"/>
    <property type="match status" value="1"/>
</dbReference>
<dbReference type="Pfam" id="PF07690">
    <property type="entry name" value="MFS_1"/>
    <property type="match status" value="1"/>
</dbReference>
<feature type="transmembrane region" description="Helical" evidence="7">
    <location>
        <begin position="96"/>
        <end position="115"/>
    </location>
</feature>
<dbReference type="InterPro" id="IPR020846">
    <property type="entry name" value="MFS_dom"/>
</dbReference>
<evidence type="ECO:0000256" key="3">
    <source>
        <dbReference type="ARBA" id="ARBA00022475"/>
    </source>
</evidence>
<evidence type="ECO:0000256" key="1">
    <source>
        <dbReference type="ARBA" id="ARBA00004651"/>
    </source>
</evidence>
<dbReference type="GO" id="GO:0005886">
    <property type="term" value="C:plasma membrane"/>
    <property type="evidence" value="ECO:0007669"/>
    <property type="project" value="UniProtKB-SubCell"/>
</dbReference>
<reference evidence="9" key="1">
    <citation type="submission" date="2018-10" db="EMBL/GenBank/DDBJ databases">
        <authorList>
            <person name="Aoki K."/>
        </authorList>
    </citation>
    <scope>NUCLEOTIDE SEQUENCE</scope>
</reference>
<evidence type="ECO:0000259" key="8">
    <source>
        <dbReference type="PROSITE" id="PS50850"/>
    </source>
</evidence>
<sequence>MFKSIAPLSVIISLRFFGLFVVLPVISVYALNLPNATPTLVGIIIGGYALTQMFFQVPFGIMSDKLGRKGTIILGLLLFAIGSIICAVSDNILGLLLGRLLQGAGAIGAVVTAMISDIVKEEQRPKAMALMGGSIAASFALAMVVGPIVGSFLGINYLFYLTAFLALASIIILVKLVPNPPVVTHTYHNDSKLSFLLNSQLIKMNITNFLQKGMMTFAFMMIPIILTKSYGWELSELWKIYFPAMIAGVFAMAPAAILAEKKSKFKEVLLLGIVLFALSYYLIGNSTNQTLFFIGTIIFFVGFNMHEPIMQSLTTKYIKVHEKGKVLGVFNSFGYLGTFIGGFIGGLYFKEIDGSFLQSLNDISMFIVTICIVWLVLIATLPNPMKTKNLYINIKDTNEENYLELDNLNGCIEWYINNSEKVLIVKYETSMTNEGDINKIVSN</sequence>
<keyword evidence="4 7" id="KW-0812">Transmembrane</keyword>
<keyword evidence="3" id="KW-1003">Cell membrane</keyword>
<accession>A0A3B1EAA6</accession>
<dbReference type="AlphaFoldDB" id="A0A3B1EAA6"/>
<gene>
    <name evidence="9" type="ORF">MNB_ARC-1_754</name>
</gene>
<evidence type="ECO:0000256" key="7">
    <source>
        <dbReference type="SAM" id="Phobius"/>
    </source>
</evidence>
<feature type="transmembrane region" description="Helical" evidence="7">
    <location>
        <begin position="363"/>
        <end position="381"/>
    </location>
</feature>
<dbReference type="InterPro" id="IPR050171">
    <property type="entry name" value="MFS_Transporters"/>
</dbReference>
<dbReference type="SUPFAM" id="SSF103473">
    <property type="entry name" value="MFS general substrate transporter"/>
    <property type="match status" value="1"/>
</dbReference>
<feature type="transmembrane region" description="Helical" evidence="7">
    <location>
        <begin position="209"/>
        <end position="226"/>
    </location>
</feature>
<comment type="subcellular location">
    <subcellularLocation>
        <location evidence="1">Cell membrane</location>
        <topology evidence="1">Multi-pass membrane protein</topology>
    </subcellularLocation>
</comment>
<feature type="transmembrane region" description="Helical" evidence="7">
    <location>
        <begin position="37"/>
        <end position="59"/>
    </location>
</feature>
<feature type="transmembrane region" description="Helical" evidence="7">
    <location>
        <begin position="71"/>
        <end position="90"/>
    </location>
</feature>
<dbReference type="PROSITE" id="PS50850">
    <property type="entry name" value="MFS"/>
    <property type="match status" value="1"/>
</dbReference>
<dbReference type="EMBL" id="UOYO01000042">
    <property type="protein sequence ID" value="VAY88052.1"/>
    <property type="molecule type" value="Genomic_DNA"/>
</dbReference>
<evidence type="ECO:0000256" key="5">
    <source>
        <dbReference type="ARBA" id="ARBA00022989"/>
    </source>
</evidence>
<dbReference type="GO" id="GO:0022857">
    <property type="term" value="F:transmembrane transporter activity"/>
    <property type="evidence" value="ECO:0007669"/>
    <property type="project" value="InterPro"/>
</dbReference>
<dbReference type="InterPro" id="IPR001958">
    <property type="entry name" value="Tet-R_TetA/multi-R_MdtG-like"/>
</dbReference>
<feature type="transmembrane region" description="Helical" evidence="7">
    <location>
        <begin position="238"/>
        <end position="258"/>
    </location>
</feature>
<dbReference type="PRINTS" id="PR01035">
    <property type="entry name" value="TCRTETA"/>
</dbReference>
<dbReference type="PANTHER" id="PTHR23517">
    <property type="entry name" value="RESISTANCE PROTEIN MDTM, PUTATIVE-RELATED-RELATED"/>
    <property type="match status" value="1"/>
</dbReference>